<dbReference type="STRING" id="1449351.RISW2_07080"/>
<dbReference type="SUPFAM" id="SSF55729">
    <property type="entry name" value="Acyl-CoA N-acyltransferases (Nat)"/>
    <property type="match status" value="1"/>
</dbReference>
<keyword evidence="2" id="KW-0012">Acyltransferase</keyword>
<dbReference type="InterPro" id="IPR016181">
    <property type="entry name" value="Acyl_CoA_acyltransferase"/>
</dbReference>
<reference evidence="4 5" key="1">
    <citation type="submission" date="2014-01" db="EMBL/GenBank/DDBJ databases">
        <title>Roseivivax isoporae LMG 25204 Genome Sequencing.</title>
        <authorList>
            <person name="Lai Q."/>
            <person name="Li G."/>
            <person name="Shao Z."/>
        </authorList>
    </citation>
    <scope>NUCLEOTIDE SEQUENCE [LARGE SCALE GENOMIC DNA]</scope>
    <source>
        <strain evidence="4 5">LMG 25204</strain>
    </source>
</reference>
<feature type="domain" description="N-acetyltransferase" evidence="3">
    <location>
        <begin position="36"/>
        <end position="177"/>
    </location>
</feature>
<dbReference type="InterPro" id="IPR000182">
    <property type="entry name" value="GNAT_dom"/>
</dbReference>
<evidence type="ECO:0000313" key="5">
    <source>
        <dbReference type="Proteomes" id="UP000023430"/>
    </source>
</evidence>
<accession>X7F6V1</accession>
<dbReference type="PATRIC" id="fig|1449351.3.peg.2703"/>
<evidence type="ECO:0000256" key="2">
    <source>
        <dbReference type="ARBA" id="ARBA00023315"/>
    </source>
</evidence>
<keyword evidence="1" id="KW-0808">Transferase</keyword>
<dbReference type="OrthoDB" id="2436196at2"/>
<evidence type="ECO:0000259" key="3">
    <source>
        <dbReference type="PROSITE" id="PS51186"/>
    </source>
</evidence>
<comment type="caution">
    <text evidence="4">The sequence shown here is derived from an EMBL/GenBank/DDBJ whole genome shotgun (WGS) entry which is preliminary data.</text>
</comment>
<sequence length="177" mass="19224">MSCNALMAAILTEAARLRQMRAMCRHTLTDADPEDADARACLAAYYAELARLFDTGFDVGRSRDLEARDMRPPRGAFLIARGTEGAAAGCVGLKGTGGPEAEIKRLWVAPGARGAGLARALMAAAEDRARDMGITVLRLDTNRVLTGAIALYRATGWSEIPAYNDEPYAHHWFEKRL</sequence>
<name>X7F6V1_9RHOB</name>
<evidence type="ECO:0000256" key="1">
    <source>
        <dbReference type="ARBA" id="ARBA00022679"/>
    </source>
</evidence>
<dbReference type="eggNOG" id="COG0456">
    <property type="taxonomic scope" value="Bacteria"/>
</dbReference>
<dbReference type="GO" id="GO:0016747">
    <property type="term" value="F:acyltransferase activity, transferring groups other than amino-acyl groups"/>
    <property type="evidence" value="ECO:0007669"/>
    <property type="project" value="InterPro"/>
</dbReference>
<dbReference type="AlphaFoldDB" id="X7F6V1"/>
<keyword evidence="5" id="KW-1185">Reference proteome</keyword>
<dbReference type="Proteomes" id="UP000023430">
    <property type="component" value="Unassembled WGS sequence"/>
</dbReference>
<gene>
    <name evidence="4" type="ORF">RISW2_07080</name>
</gene>
<dbReference type="InterPro" id="IPR050832">
    <property type="entry name" value="Bact_Acetyltransf"/>
</dbReference>
<dbReference type="PANTHER" id="PTHR43877">
    <property type="entry name" value="AMINOALKYLPHOSPHONATE N-ACETYLTRANSFERASE-RELATED-RELATED"/>
    <property type="match status" value="1"/>
</dbReference>
<dbReference type="EMBL" id="JAME01000019">
    <property type="protein sequence ID" value="ETX28448.1"/>
    <property type="molecule type" value="Genomic_DNA"/>
</dbReference>
<proteinExistence type="predicted"/>
<dbReference type="PANTHER" id="PTHR43877:SF2">
    <property type="entry name" value="AMINOALKYLPHOSPHONATE N-ACETYLTRANSFERASE-RELATED"/>
    <property type="match status" value="1"/>
</dbReference>
<dbReference type="Pfam" id="PF00583">
    <property type="entry name" value="Acetyltransf_1"/>
    <property type="match status" value="1"/>
</dbReference>
<dbReference type="PROSITE" id="PS51186">
    <property type="entry name" value="GNAT"/>
    <property type="match status" value="1"/>
</dbReference>
<dbReference type="Gene3D" id="3.40.630.30">
    <property type="match status" value="1"/>
</dbReference>
<evidence type="ECO:0000313" key="4">
    <source>
        <dbReference type="EMBL" id="ETX28448.1"/>
    </source>
</evidence>
<organism evidence="4 5">
    <name type="scientific">Roseivivax isoporae LMG 25204</name>
    <dbReference type="NCBI Taxonomy" id="1449351"/>
    <lineage>
        <taxon>Bacteria</taxon>
        <taxon>Pseudomonadati</taxon>
        <taxon>Pseudomonadota</taxon>
        <taxon>Alphaproteobacteria</taxon>
        <taxon>Rhodobacterales</taxon>
        <taxon>Roseobacteraceae</taxon>
        <taxon>Roseivivax</taxon>
    </lineage>
</organism>
<protein>
    <submittedName>
        <fullName evidence="4">PadR family transcriptional regulator</fullName>
    </submittedName>
</protein>
<dbReference type="CDD" id="cd04301">
    <property type="entry name" value="NAT_SF"/>
    <property type="match status" value="1"/>
</dbReference>